<protein>
    <submittedName>
        <fullName evidence="1">Uncharacterized protein</fullName>
    </submittedName>
</protein>
<evidence type="ECO:0000313" key="1">
    <source>
        <dbReference type="EMBL" id="JAE30686.1"/>
    </source>
</evidence>
<reference evidence="1" key="1">
    <citation type="submission" date="2014-09" db="EMBL/GenBank/DDBJ databases">
        <authorList>
            <person name="Magalhaes I.L.F."/>
            <person name="Oliveira U."/>
            <person name="Santos F.R."/>
            <person name="Vidigal T.H.D.A."/>
            <person name="Brescovit A.D."/>
            <person name="Santos A.J."/>
        </authorList>
    </citation>
    <scope>NUCLEOTIDE SEQUENCE</scope>
    <source>
        <tissue evidence="1">Shoot tissue taken approximately 20 cm above the soil surface</tissue>
    </source>
</reference>
<accession>A0A0A9H756</accession>
<sequence length="63" mass="7566">MTYVHMLHPYCEHFICPFNLNVVYPLEFKLKFSHARSRVWSFDATGIHFHHSYYLSCASLDTR</sequence>
<name>A0A0A9H756_ARUDO</name>
<dbReference type="AlphaFoldDB" id="A0A0A9H756"/>
<reference evidence="1" key="2">
    <citation type="journal article" date="2015" name="Data Brief">
        <title>Shoot transcriptome of the giant reed, Arundo donax.</title>
        <authorList>
            <person name="Barrero R.A."/>
            <person name="Guerrero F.D."/>
            <person name="Moolhuijzen P."/>
            <person name="Goolsby J.A."/>
            <person name="Tidwell J."/>
            <person name="Bellgard S.E."/>
            <person name="Bellgard M.I."/>
        </authorList>
    </citation>
    <scope>NUCLEOTIDE SEQUENCE</scope>
    <source>
        <tissue evidence="1">Shoot tissue taken approximately 20 cm above the soil surface</tissue>
    </source>
</reference>
<proteinExistence type="predicted"/>
<organism evidence="1">
    <name type="scientific">Arundo donax</name>
    <name type="common">Giant reed</name>
    <name type="synonym">Donax arundinaceus</name>
    <dbReference type="NCBI Taxonomy" id="35708"/>
    <lineage>
        <taxon>Eukaryota</taxon>
        <taxon>Viridiplantae</taxon>
        <taxon>Streptophyta</taxon>
        <taxon>Embryophyta</taxon>
        <taxon>Tracheophyta</taxon>
        <taxon>Spermatophyta</taxon>
        <taxon>Magnoliopsida</taxon>
        <taxon>Liliopsida</taxon>
        <taxon>Poales</taxon>
        <taxon>Poaceae</taxon>
        <taxon>PACMAD clade</taxon>
        <taxon>Arundinoideae</taxon>
        <taxon>Arundineae</taxon>
        <taxon>Arundo</taxon>
    </lineage>
</organism>
<dbReference type="EMBL" id="GBRH01167210">
    <property type="protein sequence ID" value="JAE30686.1"/>
    <property type="molecule type" value="Transcribed_RNA"/>
</dbReference>